<organism evidence="15 18">
    <name type="scientific">Brenneria izbisi</name>
    <dbReference type="NCBI Taxonomy" id="2939450"/>
    <lineage>
        <taxon>Bacteria</taxon>
        <taxon>Pseudomonadati</taxon>
        <taxon>Pseudomonadota</taxon>
        <taxon>Gammaproteobacteria</taxon>
        <taxon>Enterobacterales</taxon>
        <taxon>Pectobacteriaceae</taxon>
        <taxon>Brenneria</taxon>
    </lineage>
</organism>
<evidence type="ECO:0000256" key="7">
    <source>
        <dbReference type="ARBA" id="ARBA00023136"/>
    </source>
</evidence>
<keyword evidence="8" id="KW-0564">Palmitate</keyword>
<accession>A0AA41XTW2</accession>
<dbReference type="GO" id="GO:0140330">
    <property type="term" value="P:xenobiotic detoxification by transmembrane export across the cell outer membrane"/>
    <property type="evidence" value="ECO:0007669"/>
    <property type="project" value="UniProtKB-ARBA"/>
</dbReference>
<feature type="domain" description="Multidrug resistance protein MdtA-like beta-barrel" evidence="13">
    <location>
        <begin position="214"/>
        <end position="303"/>
    </location>
</feature>
<keyword evidence="4" id="KW-1003">Cell membrane</keyword>
<dbReference type="Gene3D" id="2.40.420.20">
    <property type="match status" value="1"/>
</dbReference>
<evidence type="ECO:0000256" key="3">
    <source>
        <dbReference type="ARBA" id="ARBA00022448"/>
    </source>
</evidence>
<reference evidence="15" key="1">
    <citation type="submission" date="2022-04" db="EMBL/GenBank/DDBJ databases">
        <title>Brenneria sp. isolated from walnut trees in Serbia.</title>
        <authorList>
            <person name="Gasic K."/>
            <person name="Zlatkovic N."/>
            <person name="Kuzmanovic N."/>
        </authorList>
    </citation>
    <scope>NUCLEOTIDE SEQUENCE</scope>
    <source>
        <strain evidence="16">KBI 423</strain>
        <strain evidence="15">KBI 447</strain>
    </source>
</reference>
<dbReference type="Gene3D" id="2.40.50.100">
    <property type="match status" value="1"/>
</dbReference>
<dbReference type="Pfam" id="PF25876">
    <property type="entry name" value="HH_MFP_RND"/>
    <property type="match status" value="1"/>
</dbReference>
<feature type="domain" description="Multidrug resistance protein MdtA-like C-terminal permuted SH3" evidence="14">
    <location>
        <begin position="307"/>
        <end position="369"/>
    </location>
</feature>
<evidence type="ECO:0000256" key="8">
    <source>
        <dbReference type="ARBA" id="ARBA00023139"/>
    </source>
</evidence>
<evidence type="ECO:0000259" key="11">
    <source>
        <dbReference type="Pfam" id="PF25876"/>
    </source>
</evidence>
<feature type="chain" id="PRO_5041387361" evidence="10">
    <location>
        <begin position="24"/>
        <end position="398"/>
    </location>
</feature>
<dbReference type="SUPFAM" id="SSF111369">
    <property type="entry name" value="HlyD-like secretion proteins"/>
    <property type="match status" value="1"/>
</dbReference>
<dbReference type="NCBIfam" id="TIGR01730">
    <property type="entry name" value="RND_mfp"/>
    <property type="match status" value="1"/>
</dbReference>
<name>A0AA41XTW2_9GAMM</name>
<dbReference type="PROSITE" id="PS51257">
    <property type="entry name" value="PROKAR_LIPOPROTEIN"/>
    <property type="match status" value="1"/>
</dbReference>
<comment type="subcellular location">
    <subcellularLocation>
        <location evidence="1">Cell inner membrane</location>
        <topology evidence="1">Lipid-anchor</topology>
    </subcellularLocation>
</comment>
<evidence type="ECO:0000259" key="12">
    <source>
        <dbReference type="Pfam" id="PF25917"/>
    </source>
</evidence>
<keyword evidence="9" id="KW-0449">Lipoprotein</keyword>
<feature type="domain" description="Multidrug resistance protein MdtA-like barrel-sandwich hybrid" evidence="12">
    <location>
        <begin position="67"/>
        <end position="210"/>
    </location>
</feature>
<evidence type="ECO:0000313" key="15">
    <source>
        <dbReference type="EMBL" id="MCV9877803.1"/>
    </source>
</evidence>
<dbReference type="AlphaFoldDB" id="A0AA41XTW2"/>
<dbReference type="Gene3D" id="1.10.287.470">
    <property type="entry name" value="Helix hairpin bin"/>
    <property type="match status" value="1"/>
</dbReference>
<dbReference type="FunFam" id="2.40.30.170:FF:000001">
    <property type="entry name" value="Multidrug resistance efflux transporter MdtE"/>
    <property type="match status" value="1"/>
</dbReference>
<dbReference type="Proteomes" id="UP001165569">
    <property type="component" value="Unassembled WGS sequence"/>
</dbReference>
<dbReference type="Pfam" id="PF25944">
    <property type="entry name" value="Beta-barrel_RND"/>
    <property type="match status" value="1"/>
</dbReference>
<dbReference type="InterPro" id="IPR006143">
    <property type="entry name" value="RND_pump_MFP"/>
</dbReference>
<dbReference type="RefSeq" id="WP_264089325.1">
    <property type="nucleotide sequence ID" value="NZ_JAMPJT010000002.1"/>
</dbReference>
<dbReference type="FunFam" id="1.10.287.470:FF:000002">
    <property type="entry name" value="Efflux RND transporter periplasmic adaptor subunit"/>
    <property type="match status" value="1"/>
</dbReference>
<dbReference type="PANTHER" id="PTHR30158:SF3">
    <property type="entry name" value="MULTIDRUG EFFLUX PUMP SUBUNIT ACRA-RELATED"/>
    <property type="match status" value="1"/>
</dbReference>
<dbReference type="GO" id="GO:0005886">
    <property type="term" value="C:plasma membrane"/>
    <property type="evidence" value="ECO:0007669"/>
    <property type="project" value="UniProtKB-SubCell"/>
</dbReference>
<gene>
    <name evidence="15" type="ORF">NC803_02900</name>
    <name evidence="16" type="ORF">NC856_05030</name>
</gene>
<feature type="signal peptide" evidence="10">
    <location>
        <begin position="1"/>
        <end position="23"/>
    </location>
</feature>
<sequence>MNKNRGLKPLAAVLMLSGGLILAGCDDSGNQQAEGSQQQAPEVGIVTLKTQPLNVTTDLPGRTNAYRIAEVRPQVGGIILKRNFVEGSDVQAGDSLYQIDPATYQANYNSAKGSLAQAQASAEIARLTVNRYKPLLGTNYISKQDYDQAVATSRQADAAVQAAKAAVDTAQINLAYTKVISPISGRIGKSTVTEGALVSTGQTTALTTVQQLDPIYVDVTQSSNDFLQLKKDLESGALKQSEGKAAIRLLLEDGSEYSLPGTLEFSDVTVDETTGSITLRAIFPNPQHNLLPGMFVRARLEAGVNANALLVPQQGVTRDPRGQATAMVVGEGDKVELRELKTSKAIGDKWLVDEGLKEGDRVIVTGLQKIKQGVQVQAKEVAQDSEQTQQAATEPAKS</sequence>
<keyword evidence="7" id="KW-0472">Membrane</keyword>
<dbReference type="GO" id="GO:0046677">
    <property type="term" value="P:response to antibiotic"/>
    <property type="evidence" value="ECO:0007669"/>
    <property type="project" value="TreeGrafter"/>
</dbReference>
<comment type="caution">
    <text evidence="15">The sequence shown here is derived from an EMBL/GenBank/DDBJ whole genome shotgun (WGS) entry which is preliminary data.</text>
</comment>
<dbReference type="EMBL" id="JAMPJU010000002">
    <property type="protein sequence ID" value="MCV9881633.1"/>
    <property type="molecule type" value="Genomic_DNA"/>
</dbReference>
<evidence type="ECO:0000313" key="16">
    <source>
        <dbReference type="EMBL" id="MCV9881633.1"/>
    </source>
</evidence>
<evidence type="ECO:0000256" key="6">
    <source>
        <dbReference type="ARBA" id="ARBA00022729"/>
    </source>
</evidence>
<dbReference type="Pfam" id="PF25917">
    <property type="entry name" value="BSH_RND"/>
    <property type="match status" value="1"/>
</dbReference>
<evidence type="ECO:0000256" key="5">
    <source>
        <dbReference type="ARBA" id="ARBA00022519"/>
    </source>
</evidence>
<dbReference type="Gene3D" id="2.40.30.170">
    <property type="match status" value="1"/>
</dbReference>
<comment type="similarity">
    <text evidence="2">Belongs to the membrane fusion protein (MFP) (TC 8.A.1) family.</text>
</comment>
<evidence type="ECO:0000256" key="1">
    <source>
        <dbReference type="ARBA" id="ARBA00004519"/>
    </source>
</evidence>
<keyword evidence="5" id="KW-0997">Cell inner membrane</keyword>
<evidence type="ECO:0000256" key="2">
    <source>
        <dbReference type="ARBA" id="ARBA00009477"/>
    </source>
</evidence>
<evidence type="ECO:0000313" key="18">
    <source>
        <dbReference type="Proteomes" id="UP001165569"/>
    </source>
</evidence>
<dbReference type="GO" id="GO:0015721">
    <property type="term" value="P:bile acid and bile salt transport"/>
    <property type="evidence" value="ECO:0007669"/>
    <property type="project" value="TreeGrafter"/>
</dbReference>
<dbReference type="PANTHER" id="PTHR30158">
    <property type="entry name" value="ACRA/E-RELATED COMPONENT OF DRUG EFFLUX TRANSPORTER"/>
    <property type="match status" value="1"/>
</dbReference>
<evidence type="ECO:0000259" key="14">
    <source>
        <dbReference type="Pfam" id="PF25967"/>
    </source>
</evidence>
<dbReference type="InterPro" id="IPR058624">
    <property type="entry name" value="MdtA-like_HH"/>
</dbReference>
<dbReference type="EMBL" id="JAMPJT010000002">
    <property type="protein sequence ID" value="MCV9877803.1"/>
    <property type="molecule type" value="Genomic_DNA"/>
</dbReference>
<dbReference type="Pfam" id="PF25967">
    <property type="entry name" value="RND-MFP_C"/>
    <property type="match status" value="1"/>
</dbReference>
<evidence type="ECO:0000313" key="17">
    <source>
        <dbReference type="Proteomes" id="UP001165568"/>
    </source>
</evidence>
<dbReference type="FunFam" id="2.40.420.20:FF:000001">
    <property type="entry name" value="Efflux RND transporter periplasmic adaptor subunit"/>
    <property type="match status" value="1"/>
</dbReference>
<protein>
    <submittedName>
        <fullName evidence="15">Efflux RND transporter periplasmic adaptor subunit</fullName>
    </submittedName>
</protein>
<evidence type="ECO:0000259" key="13">
    <source>
        <dbReference type="Pfam" id="PF25944"/>
    </source>
</evidence>
<dbReference type="InterPro" id="IPR058625">
    <property type="entry name" value="MdtA-like_BSH"/>
</dbReference>
<evidence type="ECO:0000256" key="9">
    <source>
        <dbReference type="ARBA" id="ARBA00023288"/>
    </source>
</evidence>
<proteinExistence type="inferred from homology"/>
<dbReference type="InterPro" id="IPR058627">
    <property type="entry name" value="MdtA-like_C"/>
</dbReference>
<evidence type="ECO:0000256" key="10">
    <source>
        <dbReference type="SAM" id="SignalP"/>
    </source>
</evidence>
<keyword evidence="17" id="KW-1185">Reference proteome</keyword>
<dbReference type="Proteomes" id="UP001165568">
    <property type="component" value="Unassembled WGS sequence"/>
</dbReference>
<dbReference type="GO" id="GO:0022857">
    <property type="term" value="F:transmembrane transporter activity"/>
    <property type="evidence" value="ECO:0007669"/>
    <property type="project" value="InterPro"/>
</dbReference>
<feature type="domain" description="Multidrug resistance protein MdtA-like alpha-helical hairpin" evidence="11">
    <location>
        <begin position="108"/>
        <end position="177"/>
    </location>
</feature>
<evidence type="ECO:0000256" key="4">
    <source>
        <dbReference type="ARBA" id="ARBA00022475"/>
    </source>
</evidence>
<dbReference type="InterPro" id="IPR058626">
    <property type="entry name" value="MdtA-like_b-barrel"/>
</dbReference>
<keyword evidence="6 10" id="KW-0732">Signal</keyword>
<keyword evidence="3" id="KW-0813">Transport</keyword>